<name>A0A7J5DVU5_NOCSI</name>
<dbReference type="PANTHER" id="PTHR36439">
    <property type="entry name" value="BLL4334 PROTEIN"/>
    <property type="match status" value="1"/>
</dbReference>
<proteinExistence type="predicted"/>
<dbReference type="AlphaFoldDB" id="A0A7J5DVU5"/>
<dbReference type="Proteomes" id="UP000449906">
    <property type="component" value="Unassembled WGS sequence"/>
</dbReference>
<accession>A0A7J5DVU5</accession>
<dbReference type="SUPFAM" id="SSF160379">
    <property type="entry name" value="SP0830-like"/>
    <property type="match status" value="1"/>
</dbReference>
<dbReference type="EMBL" id="WBVM01000002">
    <property type="protein sequence ID" value="KAB2809349.1"/>
    <property type="molecule type" value="Genomic_DNA"/>
</dbReference>
<sequence>MPTYVAFLRAINLGPNRKFAKADIVTATEAAGATGVQTHINTGNVLLTTPLRSRARVEAALEAAYEAQAGFAVPTVVYTPAELVAIAGDARELSAARPDLERHYVYLLKDDPDPALVAEVEARSDDVNAIVVRGRAAHLLLGPGYQAGGVDPYKTEKALRVVATNRNFNVVTTLADKWCS</sequence>
<dbReference type="InterPro" id="IPR012545">
    <property type="entry name" value="DUF1697"/>
</dbReference>
<dbReference type="Pfam" id="PF08002">
    <property type="entry name" value="DUF1697"/>
    <property type="match status" value="1"/>
</dbReference>
<dbReference type="RefSeq" id="WP_151581547.1">
    <property type="nucleotide sequence ID" value="NZ_WBVM01000002.1"/>
</dbReference>
<dbReference type="Gene3D" id="3.30.70.1280">
    <property type="entry name" value="SP0830-like domains"/>
    <property type="match status" value="1"/>
</dbReference>
<comment type="caution">
    <text evidence="1">The sequence shown here is derived from an EMBL/GenBank/DDBJ whole genome shotgun (WGS) entry which is preliminary data.</text>
</comment>
<protein>
    <submittedName>
        <fullName evidence="1">DUF1697 domain-containing protein</fullName>
    </submittedName>
</protein>
<evidence type="ECO:0000313" key="1">
    <source>
        <dbReference type="EMBL" id="KAB2809349.1"/>
    </source>
</evidence>
<dbReference type="PANTHER" id="PTHR36439:SF1">
    <property type="entry name" value="DUF1697 DOMAIN-CONTAINING PROTEIN"/>
    <property type="match status" value="1"/>
</dbReference>
<organism evidence="1 2">
    <name type="scientific">Nocardioides simplex</name>
    <name type="common">Arthrobacter simplex</name>
    <dbReference type="NCBI Taxonomy" id="2045"/>
    <lineage>
        <taxon>Bacteria</taxon>
        <taxon>Bacillati</taxon>
        <taxon>Actinomycetota</taxon>
        <taxon>Actinomycetes</taxon>
        <taxon>Propionibacteriales</taxon>
        <taxon>Nocardioidaceae</taxon>
        <taxon>Pimelobacter</taxon>
    </lineage>
</organism>
<evidence type="ECO:0000313" key="2">
    <source>
        <dbReference type="Proteomes" id="UP000449906"/>
    </source>
</evidence>
<gene>
    <name evidence="1" type="ORF">F9L07_20155</name>
</gene>
<reference evidence="1 2" key="1">
    <citation type="submission" date="2019-09" db="EMBL/GenBank/DDBJ databases">
        <title>Pimelobacter sp. isolated from Paulinella.</title>
        <authorList>
            <person name="Jeong S.E."/>
        </authorList>
    </citation>
    <scope>NUCLEOTIDE SEQUENCE [LARGE SCALE GENOMIC DNA]</scope>
    <source>
        <strain evidence="1 2">Pch-N</strain>
    </source>
</reference>